<comment type="subcellular location">
    <subcellularLocation>
        <location evidence="1">Membrane</location>
        <topology evidence="1">Peripheral membrane protein</topology>
    </subcellularLocation>
    <subcellularLocation>
        <location evidence="2">Plastid</location>
        <location evidence="2">Chloroplast</location>
    </subcellularLocation>
</comment>
<dbReference type="SUPFAM" id="SSF81886">
    <property type="entry name" value="Helical scaffold and wing domains of SecA"/>
    <property type="match status" value="1"/>
</dbReference>
<dbReference type="Proteomes" id="UP000327157">
    <property type="component" value="Unassembled WGS sequence"/>
</dbReference>
<dbReference type="InterPro" id="IPR044722">
    <property type="entry name" value="SecA_SF2_C"/>
</dbReference>
<dbReference type="CDD" id="cd17928">
    <property type="entry name" value="DEXDc_SecA"/>
    <property type="match status" value="1"/>
</dbReference>
<keyword evidence="9 17" id="KW-0863">Zinc-finger</keyword>
<dbReference type="Gene3D" id="1.10.510.10">
    <property type="entry name" value="Transferase(Phosphotransferase) domain 1"/>
    <property type="match status" value="1"/>
</dbReference>
<dbReference type="GO" id="GO:0016464">
    <property type="term" value="F:chloroplast protein-transporting ATPase activity"/>
    <property type="evidence" value="ECO:0007669"/>
    <property type="project" value="UniProtKB-EC"/>
</dbReference>
<dbReference type="GO" id="GO:0016020">
    <property type="term" value="C:membrane"/>
    <property type="evidence" value="ECO:0007669"/>
    <property type="project" value="UniProtKB-SubCell"/>
</dbReference>
<dbReference type="PROSITE" id="PS50294">
    <property type="entry name" value="WD_REPEATS_REGION"/>
    <property type="match status" value="1"/>
</dbReference>
<dbReference type="Pfam" id="PF01043">
    <property type="entry name" value="SecA_PP_bind"/>
    <property type="match status" value="1"/>
</dbReference>
<protein>
    <recommendedName>
        <fullName evidence="19">Protein translocase subunit SecA</fullName>
    </recommendedName>
</protein>
<dbReference type="InterPro" id="IPR011116">
    <property type="entry name" value="SecA_Wing/Scaffold"/>
</dbReference>
<keyword evidence="7" id="KW-0677">Repeat</keyword>
<dbReference type="PANTHER" id="PTHR30612:SF11">
    <property type="entry name" value="PROTEIN TRANSLOCASE SUBUNIT SECA2, CHLOROPLASTIC"/>
    <property type="match status" value="1"/>
</dbReference>
<keyword evidence="5 18" id="KW-0853">WD repeat</keyword>
<feature type="domain" description="Helicase ATP-binding" evidence="22">
    <location>
        <begin position="1013"/>
        <end position="1176"/>
    </location>
</feature>
<dbReference type="Gene3D" id="3.30.40.10">
    <property type="entry name" value="Zinc/RING finger domain, C3HC4 (zinc finger)"/>
    <property type="match status" value="1"/>
</dbReference>
<dbReference type="GO" id="GO:0009941">
    <property type="term" value="C:chloroplast envelope"/>
    <property type="evidence" value="ECO:0007669"/>
    <property type="project" value="TreeGrafter"/>
</dbReference>
<dbReference type="PROSITE" id="PS51192">
    <property type="entry name" value="HELICASE_ATP_BIND_1"/>
    <property type="match status" value="1"/>
</dbReference>
<dbReference type="GO" id="GO:0004672">
    <property type="term" value="F:protein kinase activity"/>
    <property type="evidence" value="ECO:0007669"/>
    <property type="project" value="InterPro"/>
</dbReference>
<feature type="domain" description="RING-type" evidence="21">
    <location>
        <begin position="12"/>
        <end position="57"/>
    </location>
</feature>
<name>A0A5N5G9K5_9ROSA</name>
<keyword evidence="10" id="KW-0862">Zinc</keyword>
<keyword evidence="12 19" id="KW-0653">Protein transport</keyword>
<proteinExistence type="inferred from homology"/>
<dbReference type="EMBL" id="SMOL01000468">
    <property type="protein sequence ID" value="KAB2612139.1"/>
    <property type="molecule type" value="Genomic_DNA"/>
</dbReference>
<dbReference type="PROSITE" id="PS51196">
    <property type="entry name" value="SECA_MOTOR_DEAD"/>
    <property type="match status" value="1"/>
</dbReference>
<dbReference type="SMART" id="SM00958">
    <property type="entry name" value="SecA_PP_bind"/>
    <property type="match status" value="1"/>
</dbReference>
<dbReference type="NCBIfam" id="TIGR00963">
    <property type="entry name" value="secA"/>
    <property type="match status" value="1"/>
</dbReference>
<evidence type="ECO:0000313" key="24">
    <source>
        <dbReference type="EMBL" id="KAB2612139.1"/>
    </source>
</evidence>
<keyword evidence="15" id="KW-0472">Membrane</keyword>
<keyword evidence="8 19" id="KW-0547">Nucleotide-binding</keyword>
<evidence type="ECO:0000256" key="11">
    <source>
        <dbReference type="ARBA" id="ARBA00022840"/>
    </source>
</evidence>
<feature type="repeat" description="WD" evidence="18">
    <location>
        <begin position="736"/>
        <end position="775"/>
    </location>
</feature>
<dbReference type="GO" id="GO:0003676">
    <property type="term" value="F:nucleic acid binding"/>
    <property type="evidence" value="ECO:0007669"/>
    <property type="project" value="InterPro"/>
</dbReference>
<dbReference type="InterPro" id="IPR001680">
    <property type="entry name" value="WD40_rpt"/>
</dbReference>
<evidence type="ECO:0000256" key="17">
    <source>
        <dbReference type="PROSITE-ProRule" id="PRU00175"/>
    </source>
</evidence>
<evidence type="ECO:0000256" key="19">
    <source>
        <dbReference type="RuleBase" id="RU003874"/>
    </source>
</evidence>
<dbReference type="SUPFAM" id="SSF50978">
    <property type="entry name" value="WD40 repeat-like"/>
    <property type="match status" value="1"/>
</dbReference>
<dbReference type="FunFam" id="3.40.50.300:FF:000334">
    <property type="entry name" value="Protein translocase subunit SecA"/>
    <property type="match status" value="1"/>
</dbReference>
<dbReference type="InterPro" id="IPR027417">
    <property type="entry name" value="P-loop_NTPase"/>
</dbReference>
<evidence type="ECO:0000256" key="16">
    <source>
        <dbReference type="ARBA" id="ARBA00034043"/>
    </source>
</evidence>
<evidence type="ECO:0000256" key="6">
    <source>
        <dbReference type="ARBA" id="ARBA00022723"/>
    </source>
</evidence>
<dbReference type="Pfam" id="PF07517">
    <property type="entry name" value="SecA_DEAD"/>
    <property type="match status" value="1"/>
</dbReference>
<dbReference type="PROSITE" id="PS50082">
    <property type="entry name" value="WD_REPEATS_2"/>
    <property type="match status" value="1"/>
</dbReference>
<reference evidence="24 25" key="2">
    <citation type="submission" date="2019-11" db="EMBL/GenBank/DDBJ databases">
        <title>A de novo genome assembly of a pear dwarfing rootstock.</title>
        <authorList>
            <person name="Wang F."/>
            <person name="Wang J."/>
            <person name="Li S."/>
            <person name="Zhang Y."/>
            <person name="Fang M."/>
            <person name="Ma L."/>
            <person name="Zhao Y."/>
            <person name="Jiang S."/>
        </authorList>
    </citation>
    <scope>NUCLEOTIDE SEQUENCE [LARGE SCALE GENOMIC DNA]</scope>
    <source>
        <strain evidence="24">S2</strain>
        <tissue evidence="24">Leaf</tissue>
    </source>
</reference>
<dbReference type="SUPFAM" id="SSF56112">
    <property type="entry name" value="Protein kinase-like (PK-like)"/>
    <property type="match status" value="1"/>
</dbReference>
<evidence type="ECO:0000256" key="9">
    <source>
        <dbReference type="ARBA" id="ARBA00022771"/>
    </source>
</evidence>
<dbReference type="InterPro" id="IPR014018">
    <property type="entry name" value="SecA_motor_DEAD"/>
</dbReference>
<dbReference type="SMART" id="SM00184">
    <property type="entry name" value="RING"/>
    <property type="match status" value="1"/>
</dbReference>
<dbReference type="HAMAP" id="MF_01382">
    <property type="entry name" value="SecA"/>
    <property type="match status" value="1"/>
</dbReference>
<organism evidence="24 25">
    <name type="scientific">Pyrus ussuriensis x Pyrus communis</name>
    <dbReference type="NCBI Taxonomy" id="2448454"/>
    <lineage>
        <taxon>Eukaryota</taxon>
        <taxon>Viridiplantae</taxon>
        <taxon>Streptophyta</taxon>
        <taxon>Embryophyta</taxon>
        <taxon>Tracheophyta</taxon>
        <taxon>Spermatophyta</taxon>
        <taxon>Magnoliopsida</taxon>
        <taxon>eudicotyledons</taxon>
        <taxon>Gunneridae</taxon>
        <taxon>Pentapetalae</taxon>
        <taxon>rosids</taxon>
        <taxon>fabids</taxon>
        <taxon>Rosales</taxon>
        <taxon>Rosaceae</taxon>
        <taxon>Amygdaloideae</taxon>
        <taxon>Maleae</taxon>
        <taxon>Pyrus</taxon>
    </lineage>
</organism>
<dbReference type="InterPro" id="IPR036397">
    <property type="entry name" value="RNaseH_sf"/>
</dbReference>
<dbReference type="SMART" id="SM00220">
    <property type="entry name" value="S_TKc"/>
    <property type="match status" value="1"/>
</dbReference>
<dbReference type="Pfam" id="PF00400">
    <property type="entry name" value="WD40"/>
    <property type="match status" value="1"/>
</dbReference>
<dbReference type="GO" id="GO:0006605">
    <property type="term" value="P:protein targeting"/>
    <property type="evidence" value="ECO:0007669"/>
    <property type="project" value="InterPro"/>
</dbReference>
<dbReference type="OrthoDB" id="27934at2759"/>
<dbReference type="GO" id="GO:0008270">
    <property type="term" value="F:zinc ion binding"/>
    <property type="evidence" value="ECO:0007669"/>
    <property type="project" value="UniProtKB-KW"/>
</dbReference>
<accession>A0A5N5G9K5</accession>
<comment type="caution">
    <text evidence="24">The sequence shown here is derived from an EMBL/GenBank/DDBJ whole genome shotgun (WGS) entry which is preliminary data.</text>
</comment>
<dbReference type="Gene3D" id="3.30.420.10">
    <property type="entry name" value="Ribonuclease H-like superfamily/Ribonuclease H"/>
    <property type="match status" value="1"/>
</dbReference>
<dbReference type="Gene3D" id="3.40.50.300">
    <property type="entry name" value="P-loop containing nucleotide triphosphate hydrolases"/>
    <property type="match status" value="2"/>
</dbReference>
<dbReference type="Pfam" id="PF21090">
    <property type="entry name" value="P-loop_SecA"/>
    <property type="match status" value="1"/>
</dbReference>
<dbReference type="FunFam" id="3.90.1440.10:FF:000003">
    <property type="entry name" value="Preprotein translocase SecA subunit"/>
    <property type="match status" value="1"/>
</dbReference>
<dbReference type="InterPro" id="IPR020472">
    <property type="entry name" value="WD40_PAC1"/>
</dbReference>
<dbReference type="PROSITE" id="PS50089">
    <property type="entry name" value="ZF_RING_2"/>
    <property type="match status" value="1"/>
</dbReference>
<dbReference type="Gene3D" id="1.10.3060.10">
    <property type="entry name" value="Helical scaffold and wing domains of SecA"/>
    <property type="match status" value="2"/>
</dbReference>
<comment type="similarity">
    <text evidence="3 19">Belongs to the SecA family.</text>
</comment>
<evidence type="ECO:0000256" key="8">
    <source>
        <dbReference type="ARBA" id="ARBA00022741"/>
    </source>
</evidence>
<keyword evidence="25" id="KW-1185">Reference proteome</keyword>
<keyword evidence="6" id="KW-0479">Metal-binding</keyword>
<dbReference type="FunFam" id="1.10.3060.10:FF:000008">
    <property type="entry name" value="Protein translocase subunit SecA"/>
    <property type="match status" value="1"/>
</dbReference>
<evidence type="ECO:0000256" key="2">
    <source>
        <dbReference type="ARBA" id="ARBA00004229"/>
    </source>
</evidence>
<dbReference type="PROSITE" id="PS50011">
    <property type="entry name" value="PROTEIN_KINASE_DOM"/>
    <property type="match status" value="1"/>
</dbReference>
<evidence type="ECO:0000259" key="23">
    <source>
        <dbReference type="PROSITE" id="PS51196"/>
    </source>
</evidence>
<dbReference type="SMART" id="SM00957">
    <property type="entry name" value="SecA_DEAD"/>
    <property type="match status" value="1"/>
</dbReference>
<dbReference type="GO" id="GO:0017038">
    <property type="term" value="P:protein import"/>
    <property type="evidence" value="ECO:0007669"/>
    <property type="project" value="InterPro"/>
</dbReference>
<keyword evidence="4 19" id="KW-0813">Transport</keyword>
<dbReference type="SUPFAM" id="SSF81767">
    <property type="entry name" value="Pre-protein crosslinking domain of SecA"/>
    <property type="match status" value="1"/>
</dbReference>
<evidence type="ECO:0000259" key="22">
    <source>
        <dbReference type="PROSITE" id="PS51192"/>
    </source>
</evidence>
<dbReference type="InterPro" id="IPR020937">
    <property type="entry name" value="SecA_CS"/>
</dbReference>
<dbReference type="InterPro" id="IPR000719">
    <property type="entry name" value="Prot_kinase_dom"/>
</dbReference>
<evidence type="ECO:0000259" key="21">
    <source>
        <dbReference type="PROSITE" id="PS50089"/>
    </source>
</evidence>
<dbReference type="SMART" id="SM00320">
    <property type="entry name" value="WD40"/>
    <property type="match status" value="6"/>
</dbReference>
<evidence type="ECO:0000256" key="1">
    <source>
        <dbReference type="ARBA" id="ARBA00004170"/>
    </source>
</evidence>
<evidence type="ECO:0000256" key="7">
    <source>
        <dbReference type="ARBA" id="ARBA00022737"/>
    </source>
</evidence>
<evidence type="ECO:0000256" key="10">
    <source>
        <dbReference type="ARBA" id="ARBA00022833"/>
    </source>
</evidence>
<evidence type="ECO:0000256" key="18">
    <source>
        <dbReference type="PROSITE-ProRule" id="PRU00221"/>
    </source>
</evidence>
<dbReference type="PRINTS" id="PR00906">
    <property type="entry name" value="SECA"/>
</dbReference>
<comment type="catalytic activity">
    <reaction evidence="16">
        <text>ATP + H2O + chloroplast-proteinSide 1 = ADP + phosphate + chloroplast-proteinSide 2.</text>
        <dbReference type="EC" id="7.4.2.4"/>
    </reaction>
</comment>
<evidence type="ECO:0000256" key="3">
    <source>
        <dbReference type="ARBA" id="ARBA00007650"/>
    </source>
</evidence>
<dbReference type="GO" id="GO:0005524">
    <property type="term" value="F:ATP binding"/>
    <property type="evidence" value="ECO:0007669"/>
    <property type="project" value="UniProtKB-KW"/>
</dbReference>
<dbReference type="PROSITE" id="PS01312">
    <property type="entry name" value="SECA"/>
    <property type="match status" value="1"/>
</dbReference>
<dbReference type="Gene3D" id="2.130.10.10">
    <property type="entry name" value="YVTN repeat-like/Quinoprotein amine dehydrogenase"/>
    <property type="match status" value="2"/>
</dbReference>
<dbReference type="CDD" id="cd16587">
    <property type="entry name" value="RING-HC_TRIM32_C-VII"/>
    <property type="match status" value="1"/>
</dbReference>
<evidence type="ECO:0000259" key="20">
    <source>
        <dbReference type="PROSITE" id="PS50011"/>
    </source>
</evidence>
<reference evidence="24 25" key="1">
    <citation type="submission" date="2019-09" db="EMBL/GenBank/DDBJ databases">
        <authorList>
            <person name="Ou C."/>
        </authorList>
    </citation>
    <scope>NUCLEOTIDE SEQUENCE [LARGE SCALE GENOMIC DNA]</scope>
    <source>
        <strain evidence="24">S2</strain>
        <tissue evidence="24">Leaf</tissue>
    </source>
</reference>
<keyword evidence="11 19" id="KW-0067">ATP-binding</keyword>
<dbReference type="InterPro" id="IPR011115">
    <property type="entry name" value="SecA_DEAD"/>
</dbReference>
<evidence type="ECO:0000256" key="15">
    <source>
        <dbReference type="ARBA" id="ARBA00023136"/>
    </source>
</evidence>
<dbReference type="InterPro" id="IPR013083">
    <property type="entry name" value="Znf_RING/FYVE/PHD"/>
</dbReference>
<dbReference type="PANTHER" id="PTHR30612">
    <property type="entry name" value="SECA INNER MEMBRANE COMPONENT OF SEC PROTEIN SECRETION SYSTEM"/>
    <property type="match status" value="1"/>
</dbReference>
<feature type="domain" description="Protein kinase" evidence="20">
    <location>
        <begin position="140"/>
        <end position="469"/>
    </location>
</feature>
<evidence type="ECO:0000256" key="12">
    <source>
        <dbReference type="ARBA" id="ARBA00022927"/>
    </source>
</evidence>
<evidence type="ECO:0000256" key="4">
    <source>
        <dbReference type="ARBA" id="ARBA00022448"/>
    </source>
</evidence>
<sequence length="1957" mass="218285">MESMESPELPECPVCLQNYDSESTIPRVLACGHSACEACLVRLPERYPETIRCPACTQLVKYPPQGPTALPRNIDLLSFSLSLNPNPNSGISQTPHKQSADGFGSFLPCIWSDEFYVTWKDWVLPSDAVSVETEVDDGTRDELCTVLKGRTGSGFGSGRVWFREDESVSLFRVGSLPGSDSSGFEFSYTARVLKCLSGMREEERNEMGLLLRVSVRHCRRVCKVYGFWGNLEDGFLYLGCERRNWSFLGKLGAGEDGFTKDGLPAFAMIAMEVCEVVSGLNSEGFVAGCFGFSCFSFDDFGHVEVDLNQVLVTGRKVWRSVVDSVSGGIGTESTDAEVLKVAFWNLFKDGDFVSPEVLIELLQKQGVAVECDSSRYPVGCGSDVWSLACVFLRLLLGKEFDEELVKNCGISFFDHVTYVSWIERVRALIEGRLGQEYASLRENLCQCLNYDPASRPLVMDLMKCIRELIIKPQCDIMASLEGVIKEDSGSFCLILGQLCGTRKEILETPKENGLQGSEICGGSDFDQVGDERADSDFFDGLSGGKVKFKVLQGHRDAITGLAVGGSKNSNRRLKLIEVFLFWATQGEGNINQLGGGGVVRLGKKEFVDMTCKTKNDGKAGDFLFSSSFDKTIHVWSLQDFSHVHTFKGHEHTIKALIYVDEEQPLCISGDSGGGIFVWGTCTPLRQEPLKTFHEDKDWRFSGIHALACRNGYVYTGSGDRTVKAWSMRDGTLSCTLSGHRSVVSTLAVCDGVLYSGSWDGTIRLWSLSDHSPLTVLGEDTSGNVASVLSLAVDRHMLIATHDNGCVKVWRNDVFMKSIKMHNGAVFASGMEGKWLFTGGLDKTVNVQELSGDEFQIDSRLIGSIPCDSVITTLLGWQGKLFVGCANRNIVVSRSFSSFSTFSRPPRRRLRLRSKPIAASIKENLGLIRETWSDVTSLNNWVVRDYYRLVKSVNALEPQVQSLSDDQLTAKTAEFRQRLGKGETLADIQAEAFAVVREAAKRKLGMRHFDVQIIGGAVLHDGSIAEMKTGEGKTLVSTLAAYLNALTGEGVHVVTVNDYLAQRDADWMGRVHRFLGLTVGLVQRGMTAEERRSNYSCDITYTNNSELGFDYLRDNLAGNSGQLVMKWPKPFHFAIVDEVDSVLIDEGRNPLLISGEASKDAARYPVAAKVADLLVRGIHYNVELKDNSVELTEEGIALAEMALETNDLWDENDPWARFVMNALKAKEFYRQGVQYIVRNGKALIINELTGRVEEKRRWSEGIHQAVEAKEGLKIQADSVVVAQITYQSLFKLYPKLSGMTGTAKTEEKEFLKMFQVPVIEVPTNLPNIRNDLPIQAFATAQGKWEYVRQEVEYMFRQGRPVLVGTTSVENSEYLSDLLREQNIPHNILNARPKYAAREAEIVAQAGRKYAITISTNMAGRGTDIILGGNPKMLAKEIIEDSLISFLTREAPNVDVDGEAISQKVLSKIKVGPSSLAFLAKTALMAKYVCKNEGKSWTYKEAKSMISESVEMSQSKDLKDLETLVDEQSEMYPLGPTIALAYLSVLKDCEVHCFKEGSEVKNLGGLHVIGTSLHESRRIDNQLRGRAGRQGDPGSTRFMVSLQDEMFQKFNFDTKWAVRLISKITNDEDMPIEGGAIVKQLLALQVNAEKYFFGIRKSLVEFDEVLEVQRKHVYELRQSILTGDDESCSQNIYQYMQAVVDEIVFGNVDALKHPRNWNLGKLLKEFMTISGKLLDDSFTGITEEVLLKSLADSHELNSRDIHDIHLPNLPRPPNALRGIRKKSSSLKRWLAICSDDMTKNGRYHATTSLLRKYLGDLLIASYLDVIQESGYDDGYVKEVERAVLVKTLDCFWRDHLVNMNRLSSAVNVRSFGHRNPLEEYKIDGCRFFISMLSATRRNGLQMPDGSILEHALKLGFKASNNEKEYKAVLVELRITEKLQVRELLVHYDSMLIDNQVTWD</sequence>
<dbReference type="InterPro" id="IPR015943">
    <property type="entry name" value="WD40/YVTN_repeat-like_dom_sf"/>
</dbReference>
<keyword evidence="14 19" id="KW-0811">Translocation</keyword>
<dbReference type="Pfam" id="PF13445">
    <property type="entry name" value="zf-RING_UBOX"/>
    <property type="match status" value="1"/>
</dbReference>
<evidence type="ECO:0000256" key="5">
    <source>
        <dbReference type="ARBA" id="ARBA00022574"/>
    </source>
</evidence>
<dbReference type="InterPro" id="IPR001841">
    <property type="entry name" value="Znf_RING"/>
</dbReference>
<dbReference type="FunFam" id="1.10.3060.10:FF:000005">
    <property type="entry name" value="Protein translocase subunit SecA"/>
    <property type="match status" value="1"/>
</dbReference>
<dbReference type="Pfam" id="PF07516">
    <property type="entry name" value="SecA_SW"/>
    <property type="match status" value="1"/>
</dbReference>
<evidence type="ECO:0000256" key="14">
    <source>
        <dbReference type="ARBA" id="ARBA00023010"/>
    </source>
</evidence>
<dbReference type="SUPFAM" id="SSF52540">
    <property type="entry name" value="P-loop containing nucleoside triphosphate hydrolases"/>
    <property type="match status" value="2"/>
</dbReference>
<evidence type="ECO:0000313" key="25">
    <source>
        <dbReference type="Proteomes" id="UP000327157"/>
    </source>
</evidence>
<dbReference type="PRINTS" id="PR00320">
    <property type="entry name" value="GPROTEINBRPT"/>
</dbReference>
<dbReference type="SUPFAM" id="SSF57850">
    <property type="entry name" value="RING/U-box"/>
    <property type="match status" value="1"/>
</dbReference>
<evidence type="ECO:0000256" key="13">
    <source>
        <dbReference type="ARBA" id="ARBA00022967"/>
    </source>
</evidence>
<dbReference type="InterPro" id="IPR036266">
    <property type="entry name" value="SecA_Wing/Scaffold_sf"/>
</dbReference>
<dbReference type="InterPro" id="IPR036670">
    <property type="entry name" value="SecA_X-link_sf"/>
</dbReference>
<feature type="domain" description="SecA family profile" evidence="23">
    <location>
        <begin position="927"/>
        <end position="1631"/>
    </location>
</feature>
<dbReference type="InterPro" id="IPR027370">
    <property type="entry name" value="Znf-RING_euk"/>
</dbReference>
<dbReference type="InterPro" id="IPR011130">
    <property type="entry name" value="SecA_preprotein_X-link_dom"/>
</dbReference>
<dbReference type="InterPro" id="IPR011009">
    <property type="entry name" value="Kinase-like_dom_sf"/>
</dbReference>
<dbReference type="CDD" id="cd18803">
    <property type="entry name" value="SF2_C_secA"/>
    <property type="match status" value="1"/>
</dbReference>
<gene>
    <name evidence="24" type="ORF">D8674_036819</name>
</gene>
<dbReference type="InterPro" id="IPR036322">
    <property type="entry name" value="WD40_repeat_dom_sf"/>
</dbReference>
<dbReference type="GO" id="GO:0006886">
    <property type="term" value="P:intracellular protein transport"/>
    <property type="evidence" value="ECO:0007669"/>
    <property type="project" value="InterPro"/>
</dbReference>
<dbReference type="InterPro" id="IPR014001">
    <property type="entry name" value="Helicase_ATP-bd"/>
</dbReference>
<dbReference type="Gene3D" id="3.90.1440.10">
    <property type="entry name" value="SecA, preprotein cross-linking domain"/>
    <property type="match status" value="1"/>
</dbReference>
<keyword evidence="13" id="KW-1278">Translocase</keyword>
<dbReference type="InterPro" id="IPR000185">
    <property type="entry name" value="SecA"/>
</dbReference>